<dbReference type="InterPro" id="IPR005182">
    <property type="entry name" value="YdbS-like_PH"/>
</dbReference>
<evidence type="ECO:0000256" key="1">
    <source>
        <dbReference type="SAM" id="Phobius"/>
    </source>
</evidence>
<sequence>MASPHAAFTSSDTWNSVSPRLINARRITLGLVFILVAACVVVLLVLPEVPRAVGWSVAGVAVVCFAWLWWLIGRRVRSYGYAERDDDLLVRSGILFRRLVIVPYGRMQLVDVTAGPIDRMLGVTTVQLHTAAATTDATIPGLEPMIAAALRDRLARRGEMRGAGL</sequence>
<reference evidence="3" key="1">
    <citation type="submission" date="2020-05" db="EMBL/GenBank/DDBJ databases">
        <authorList>
            <person name="Chiriac C."/>
            <person name="Salcher M."/>
            <person name="Ghai R."/>
            <person name="Kavagutti S V."/>
        </authorList>
    </citation>
    <scope>NUCLEOTIDE SEQUENCE</scope>
</reference>
<organism evidence="3">
    <name type="scientific">freshwater metagenome</name>
    <dbReference type="NCBI Taxonomy" id="449393"/>
    <lineage>
        <taxon>unclassified sequences</taxon>
        <taxon>metagenomes</taxon>
        <taxon>ecological metagenomes</taxon>
    </lineage>
</organism>
<dbReference type="AlphaFoldDB" id="A0A6J7JQI9"/>
<dbReference type="Pfam" id="PF03703">
    <property type="entry name" value="bPH_2"/>
    <property type="match status" value="1"/>
</dbReference>
<evidence type="ECO:0000313" key="3">
    <source>
        <dbReference type="EMBL" id="CAB4945167.1"/>
    </source>
</evidence>
<evidence type="ECO:0000259" key="2">
    <source>
        <dbReference type="Pfam" id="PF03703"/>
    </source>
</evidence>
<proteinExistence type="predicted"/>
<name>A0A6J7JQI9_9ZZZZ</name>
<dbReference type="EMBL" id="CAFBNE010000030">
    <property type="protein sequence ID" value="CAB4945167.1"/>
    <property type="molecule type" value="Genomic_DNA"/>
</dbReference>
<gene>
    <name evidence="3" type="ORF">UFOPK3772_01182</name>
</gene>
<feature type="domain" description="YdbS-like PH" evidence="2">
    <location>
        <begin position="77"/>
        <end position="152"/>
    </location>
</feature>
<keyword evidence="1" id="KW-0472">Membrane</keyword>
<feature type="transmembrane region" description="Helical" evidence="1">
    <location>
        <begin position="52"/>
        <end position="72"/>
    </location>
</feature>
<keyword evidence="1" id="KW-0812">Transmembrane</keyword>
<keyword evidence="1" id="KW-1133">Transmembrane helix</keyword>
<dbReference type="PANTHER" id="PTHR34473:SF3">
    <property type="entry name" value="TRANSMEMBRANE PROTEIN-RELATED"/>
    <property type="match status" value="1"/>
</dbReference>
<feature type="transmembrane region" description="Helical" evidence="1">
    <location>
        <begin position="27"/>
        <end position="46"/>
    </location>
</feature>
<accession>A0A6J7JQI9</accession>
<dbReference type="PANTHER" id="PTHR34473">
    <property type="entry name" value="UPF0699 TRANSMEMBRANE PROTEIN YDBS"/>
    <property type="match status" value="1"/>
</dbReference>
<protein>
    <submittedName>
        <fullName evidence="3">Unannotated protein</fullName>
    </submittedName>
</protein>